<accession>A0AB40AFC3</accession>
<reference evidence="2" key="1">
    <citation type="submission" date="2025-08" db="UniProtKB">
        <authorList>
            <consortium name="RefSeq"/>
        </authorList>
    </citation>
    <scope>IDENTIFICATION</scope>
</reference>
<proteinExistence type="predicted"/>
<dbReference type="RefSeq" id="XP_036678182.3">
    <property type="nucleotide sequence ID" value="XM_036822287.3"/>
</dbReference>
<evidence type="ECO:0000313" key="2">
    <source>
        <dbReference type="RefSeq" id="XP_036678182.3"/>
    </source>
</evidence>
<sequence length="507" mass="58612">MDKNDELQLQSLLVSFGLPEVFEELNRKGVTFKSLKFLTADDIRDAIGNIGIRAEFRYKLLGWQKSQNFGEDSGEEQDQEIPIAGAAKPKLVADILKGYPRGRFLLEQYNLKNTLTTDQRDQIINIIIEDISARKQTLKTTDFADIVDQIVEVFPSEKNWRKHPAGKLYWKYANLRSKLLKRGRSGPLQESDPVSQTSGFADITSFALKAELKREISDWLSVCQKWRESHAQRKKDIELLDGPQFLKKWPKYGDCRAPDLIKIDFNLLYPEKGDILFRKWDPFKEKVFCFYGDQIQNKECLRILKTAQKTVSIDSKDYIYTILLTSVVSNNSWAVIKGTNKRKKFSLLDSLESLVLRINSIADYEEKLQQLIIKYYISSETVQPFLIVEGECIENLKGFFVYFDKSLYKFDSFIESLDVCFKIFNTLNLKHICNSHAEITLSENDNIEEINIIEINNTYVTAASNCDSSVALKNNLAHIKTTDCQNNFEDKSFFFLWLARSTWTAKK</sequence>
<name>A0AB40AFC3_DROSZ</name>
<dbReference type="AlphaFoldDB" id="A0AB40AFC3"/>
<organism evidence="1 2">
    <name type="scientific">Drosophila suzukii</name>
    <name type="common">Spotted-wing drosophila fruit fly</name>
    <dbReference type="NCBI Taxonomy" id="28584"/>
    <lineage>
        <taxon>Eukaryota</taxon>
        <taxon>Metazoa</taxon>
        <taxon>Ecdysozoa</taxon>
        <taxon>Arthropoda</taxon>
        <taxon>Hexapoda</taxon>
        <taxon>Insecta</taxon>
        <taxon>Pterygota</taxon>
        <taxon>Neoptera</taxon>
        <taxon>Endopterygota</taxon>
        <taxon>Diptera</taxon>
        <taxon>Brachycera</taxon>
        <taxon>Muscomorpha</taxon>
        <taxon>Ephydroidea</taxon>
        <taxon>Drosophilidae</taxon>
        <taxon>Drosophila</taxon>
        <taxon>Sophophora</taxon>
    </lineage>
</organism>
<protein>
    <submittedName>
        <fullName evidence="2">Uncharacterized protein isoform X1</fullName>
    </submittedName>
</protein>
<gene>
    <name evidence="2" type="primary">LOC108020539</name>
</gene>
<dbReference type="Proteomes" id="UP001652628">
    <property type="component" value="Chromosome 3"/>
</dbReference>
<keyword evidence="1" id="KW-1185">Reference proteome</keyword>
<evidence type="ECO:0000313" key="1">
    <source>
        <dbReference type="Proteomes" id="UP001652628"/>
    </source>
</evidence>
<dbReference type="GeneID" id="108020539"/>